<dbReference type="RefSeq" id="WP_123107185.1">
    <property type="nucleotide sequence ID" value="NZ_RIBZ01000796.1"/>
</dbReference>
<proteinExistence type="predicted"/>
<dbReference type="Proteomes" id="UP000275401">
    <property type="component" value="Unassembled WGS sequence"/>
</dbReference>
<sequence>MSGRTENGARDAAGNDGAPRAAYLVFGAREVDEPDAEGAGLYCQFEKDWDAQLEQCGRLAEERGYRPAGSCVMSAAQPGLPRLLEWADDPGCEIVLAPSARILGRIEKTWPDWGQVVERLAAAGARVEAVPYAEPAYPGEKLTHS</sequence>
<reference evidence="1 2" key="1">
    <citation type="submission" date="2018-11" db="EMBL/GenBank/DDBJ databases">
        <title>The Potential of Streptomyces as Biocontrol Agents against the Tomato grey mould, Botrytis cinerea (Gray mold) Frontiers in Microbiology.</title>
        <authorList>
            <person name="Li D."/>
        </authorList>
    </citation>
    <scope>NUCLEOTIDE SEQUENCE [LARGE SCALE GENOMIC DNA]</scope>
    <source>
        <strain evidence="1 2">NEAU-LD23</strain>
    </source>
</reference>
<keyword evidence="2" id="KW-1185">Reference proteome</keyword>
<name>A0A3M8TB69_9ACTN</name>
<evidence type="ECO:0000313" key="2">
    <source>
        <dbReference type="Proteomes" id="UP000275401"/>
    </source>
</evidence>
<evidence type="ECO:0008006" key="3">
    <source>
        <dbReference type="Google" id="ProtNLM"/>
    </source>
</evidence>
<dbReference type="EMBL" id="RIBZ01000796">
    <property type="protein sequence ID" value="RNF90373.1"/>
    <property type="molecule type" value="Genomic_DNA"/>
</dbReference>
<evidence type="ECO:0000313" key="1">
    <source>
        <dbReference type="EMBL" id="RNF90373.1"/>
    </source>
</evidence>
<dbReference type="AlphaFoldDB" id="A0A3M8TB69"/>
<organism evidence="1 2">
    <name type="scientific">Streptomyces botrytidirepellens</name>
    <dbReference type="NCBI Taxonomy" id="2486417"/>
    <lineage>
        <taxon>Bacteria</taxon>
        <taxon>Bacillati</taxon>
        <taxon>Actinomycetota</taxon>
        <taxon>Actinomycetes</taxon>
        <taxon>Kitasatosporales</taxon>
        <taxon>Streptomycetaceae</taxon>
        <taxon>Streptomyces</taxon>
    </lineage>
</organism>
<comment type="caution">
    <text evidence="1">The sequence shown here is derived from an EMBL/GenBank/DDBJ whole genome shotgun (WGS) entry which is preliminary data.</text>
</comment>
<accession>A0A3M8TB69</accession>
<gene>
    <name evidence="1" type="ORF">EEJ42_40775</name>
</gene>
<protein>
    <recommendedName>
        <fullName evidence="3">Resolvase/invertase-type recombinase catalytic domain-containing protein</fullName>
    </recommendedName>
</protein>